<evidence type="ECO:0000256" key="7">
    <source>
        <dbReference type="ARBA" id="ARBA00022741"/>
    </source>
</evidence>
<protein>
    <recommendedName>
        <fullName evidence="3">tRNA threonylcarbamoyladenosine biosynthesis protein TsaE</fullName>
    </recommendedName>
    <alternativeName>
        <fullName evidence="10">t(6)A37 threonylcarbamoyladenosine biosynthesis protein TsaE</fullName>
    </alternativeName>
</protein>
<keyword evidence="7" id="KW-0547">Nucleotide-binding</keyword>
<comment type="similarity">
    <text evidence="2">Belongs to the TsaE family.</text>
</comment>
<dbReference type="PANTHER" id="PTHR33540">
    <property type="entry name" value="TRNA THREONYLCARBAMOYLADENOSINE BIOSYNTHESIS PROTEIN TSAE"/>
    <property type="match status" value="1"/>
</dbReference>
<dbReference type="Gene3D" id="3.40.50.300">
    <property type="entry name" value="P-loop containing nucleotide triphosphate hydrolases"/>
    <property type="match status" value="1"/>
</dbReference>
<dbReference type="GO" id="GO:0002949">
    <property type="term" value="P:tRNA threonylcarbamoyladenosine modification"/>
    <property type="evidence" value="ECO:0007669"/>
    <property type="project" value="InterPro"/>
</dbReference>
<dbReference type="AlphaFoldDB" id="A0A1I1F9F3"/>
<gene>
    <name evidence="11" type="ORF">SAMN05660453_0651</name>
</gene>
<evidence type="ECO:0000256" key="10">
    <source>
        <dbReference type="ARBA" id="ARBA00032441"/>
    </source>
</evidence>
<accession>A0A1I1F9F3</accession>
<sequence length="151" mass="16528">MKKYESKNAKETQALAEQIANLAQPGLVITLNGDLGAGKTTFTKGFAQALGVEDRVKSPTFNILNTYESGRIPLYHFDAYRLEESGAADQGFEDYLGTDGVTLIEWPQFMADLLPNDRLVMTFERTGESESDRVITVKGLGSAASIEEDLS</sequence>
<evidence type="ECO:0000256" key="8">
    <source>
        <dbReference type="ARBA" id="ARBA00022840"/>
    </source>
</evidence>
<dbReference type="RefSeq" id="WP_091502024.1">
    <property type="nucleotide sequence ID" value="NZ_FOLI01000002.1"/>
</dbReference>
<keyword evidence="5" id="KW-0819">tRNA processing</keyword>
<evidence type="ECO:0000256" key="3">
    <source>
        <dbReference type="ARBA" id="ARBA00019010"/>
    </source>
</evidence>
<evidence type="ECO:0000256" key="5">
    <source>
        <dbReference type="ARBA" id="ARBA00022694"/>
    </source>
</evidence>
<evidence type="ECO:0000256" key="2">
    <source>
        <dbReference type="ARBA" id="ARBA00007599"/>
    </source>
</evidence>
<reference evidence="12" key="1">
    <citation type="submission" date="2016-10" db="EMBL/GenBank/DDBJ databases">
        <authorList>
            <person name="Varghese N."/>
            <person name="Submissions S."/>
        </authorList>
    </citation>
    <scope>NUCLEOTIDE SEQUENCE [LARGE SCALE GENOMIC DNA]</scope>
    <source>
        <strain evidence="12">DSM 19113</strain>
    </source>
</reference>
<keyword evidence="6" id="KW-0479">Metal-binding</keyword>
<comment type="subcellular location">
    <subcellularLocation>
        <location evidence="1">Cytoplasm</location>
    </subcellularLocation>
</comment>
<dbReference type="GO" id="GO:0005524">
    <property type="term" value="F:ATP binding"/>
    <property type="evidence" value="ECO:0007669"/>
    <property type="project" value="UniProtKB-KW"/>
</dbReference>
<evidence type="ECO:0000256" key="6">
    <source>
        <dbReference type="ARBA" id="ARBA00022723"/>
    </source>
</evidence>
<keyword evidence="12" id="KW-1185">Reference proteome</keyword>
<keyword evidence="8" id="KW-0067">ATP-binding</keyword>
<dbReference type="GO" id="GO:0046872">
    <property type="term" value="F:metal ion binding"/>
    <property type="evidence" value="ECO:0007669"/>
    <property type="project" value="UniProtKB-KW"/>
</dbReference>
<dbReference type="Pfam" id="PF02367">
    <property type="entry name" value="TsaE"/>
    <property type="match status" value="1"/>
</dbReference>
<keyword evidence="4" id="KW-0963">Cytoplasm</keyword>
<dbReference type="InterPro" id="IPR003442">
    <property type="entry name" value="T6A_TsaE"/>
</dbReference>
<evidence type="ECO:0000313" key="12">
    <source>
        <dbReference type="Proteomes" id="UP000199376"/>
    </source>
</evidence>
<dbReference type="SUPFAM" id="SSF52540">
    <property type="entry name" value="P-loop containing nucleoside triphosphate hydrolases"/>
    <property type="match status" value="1"/>
</dbReference>
<name>A0A1I1F9F3_9LACO</name>
<dbReference type="GO" id="GO:0005737">
    <property type="term" value="C:cytoplasm"/>
    <property type="evidence" value="ECO:0007669"/>
    <property type="project" value="UniProtKB-SubCell"/>
</dbReference>
<keyword evidence="9" id="KW-0460">Magnesium</keyword>
<dbReference type="Proteomes" id="UP000199376">
    <property type="component" value="Unassembled WGS sequence"/>
</dbReference>
<evidence type="ECO:0000313" key="11">
    <source>
        <dbReference type="EMBL" id="SFB93720.1"/>
    </source>
</evidence>
<evidence type="ECO:0000256" key="9">
    <source>
        <dbReference type="ARBA" id="ARBA00022842"/>
    </source>
</evidence>
<dbReference type="PANTHER" id="PTHR33540:SF2">
    <property type="entry name" value="TRNA THREONYLCARBAMOYLADENOSINE BIOSYNTHESIS PROTEIN TSAE"/>
    <property type="match status" value="1"/>
</dbReference>
<dbReference type="OrthoDB" id="9815896at2"/>
<organism evidence="11 12">
    <name type="scientific">Fructobacillus durionis</name>
    <dbReference type="NCBI Taxonomy" id="283737"/>
    <lineage>
        <taxon>Bacteria</taxon>
        <taxon>Bacillati</taxon>
        <taxon>Bacillota</taxon>
        <taxon>Bacilli</taxon>
        <taxon>Lactobacillales</taxon>
        <taxon>Lactobacillaceae</taxon>
        <taxon>Fructobacillus</taxon>
    </lineage>
</organism>
<evidence type="ECO:0000256" key="1">
    <source>
        <dbReference type="ARBA" id="ARBA00004496"/>
    </source>
</evidence>
<proteinExistence type="inferred from homology"/>
<dbReference type="EMBL" id="FOLI01000002">
    <property type="protein sequence ID" value="SFB93720.1"/>
    <property type="molecule type" value="Genomic_DNA"/>
</dbReference>
<dbReference type="NCBIfam" id="TIGR00150">
    <property type="entry name" value="T6A_YjeE"/>
    <property type="match status" value="1"/>
</dbReference>
<dbReference type="STRING" id="283737.SAMN05660453_0651"/>
<dbReference type="InterPro" id="IPR027417">
    <property type="entry name" value="P-loop_NTPase"/>
</dbReference>
<evidence type="ECO:0000256" key="4">
    <source>
        <dbReference type="ARBA" id="ARBA00022490"/>
    </source>
</evidence>